<accession>A0A182U0R3</accession>
<evidence type="ECO:0000313" key="2">
    <source>
        <dbReference type="EnsemblMetazoa" id="AMEC011815-PA"/>
    </source>
</evidence>
<evidence type="ECO:0000313" key="3">
    <source>
        <dbReference type="Proteomes" id="UP000075902"/>
    </source>
</evidence>
<reference evidence="3" key="1">
    <citation type="submission" date="2014-01" db="EMBL/GenBank/DDBJ databases">
        <title>The Genome Sequence of Anopheles melas CM1001059_A (V2).</title>
        <authorList>
            <consortium name="The Broad Institute Genomics Platform"/>
            <person name="Neafsey D.E."/>
            <person name="Besansky N."/>
            <person name="Howell P."/>
            <person name="Walton C."/>
            <person name="Young S.K."/>
            <person name="Zeng Q."/>
            <person name="Gargeya S."/>
            <person name="Fitzgerald M."/>
            <person name="Haas B."/>
            <person name="Abouelleil A."/>
            <person name="Allen A.W."/>
            <person name="Alvarado L."/>
            <person name="Arachchi H.M."/>
            <person name="Berlin A.M."/>
            <person name="Chapman S.B."/>
            <person name="Gainer-Dewar J."/>
            <person name="Goldberg J."/>
            <person name="Griggs A."/>
            <person name="Gujja S."/>
            <person name="Hansen M."/>
            <person name="Howarth C."/>
            <person name="Imamovic A."/>
            <person name="Ireland A."/>
            <person name="Larimer J."/>
            <person name="McCowan C."/>
            <person name="Murphy C."/>
            <person name="Pearson M."/>
            <person name="Poon T.W."/>
            <person name="Priest M."/>
            <person name="Roberts A."/>
            <person name="Saif S."/>
            <person name="Shea T."/>
            <person name="Sisk P."/>
            <person name="Sykes S."/>
            <person name="Wortman J."/>
            <person name="Nusbaum C."/>
            <person name="Birren B."/>
        </authorList>
    </citation>
    <scope>NUCLEOTIDE SEQUENCE [LARGE SCALE GENOMIC DNA]</scope>
    <source>
        <strain evidence="3">CM1001059</strain>
    </source>
</reference>
<dbReference type="VEuPathDB" id="VectorBase:AMEC011815"/>
<dbReference type="AlphaFoldDB" id="A0A182U0R3"/>
<name>A0A182U0R3_9DIPT</name>
<keyword evidence="3" id="KW-1185">Reference proteome</keyword>
<evidence type="ECO:0000256" key="1">
    <source>
        <dbReference type="SAM" id="MobiDB-lite"/>
    </source>
</evidence>
<sequence length="234" mass="25656">MMIGIAPSGSNAHAGEYKGGFSRRGFKMVKVSVPASRPMQQEGEWKKQGENVDSSLELPEPVNPSGSIISATVHRSQVTVAVGEVWVGSTPWTIPVNYDDFGRFRAIPAIPGDSDQFRAIPGDSGRFQTIPDGSNDSARFRRFQTILDDSGRFRLVPSPQKCLCRHRREQAELGDGPSHCPVPSASLRFCPNAFTLLQPENDSPRRTCAMCFTVALNCLSSMFQHSGGRHMGKF</sequence>
<proteinExistence type="predicted"/>
<organism evidence="2 3">
    <name type="scientific">Anopheles melas</name>
    <dbReference type="NCBI Taxonomy" id="34690"/>
    <lineage>
        <taxon>Eukaryota</taxon>
        <taxon>Metazoa</taxon>
        <taxon>Ecdysozoa</taxon>
        <taxon>Arthropoda</taxon>
        <taxon>Hexapoda</taxon>
        <taxon>Insecta</taxon>
        <taxon>Pterygota</taxon>
        <taxon>Neoptera</taxon>
        <taxon>Endopterygota</taxon>
        <taxon>Diptera</taxon>
        <taxon>Nematocera</taxon>
        <taxon>Culicoidea</taxon>
        <taxon>Culicidae</taxon>
        <taxon>Anophelinae</taxon>
        <taxon>Anopheles</taxon>
    </lineage>
</organism>
<protein>
    <submittedName>
        <fullName evidence="2">Uncharacterized protein</fullName>
    </submittedName>
</protein>
<feature type="region of interest" description="Disordered" evidence="1">
    <location>
        <begin position="37"/>
        <end position="60"/>
    </location>
</feature>
<reference evidence="2" key="2">
    <citation type="submission" date="2020-05" db="UniProtKB">
        <authorList>
            <consortium name="EnsemblMetazoa"/>
        </authorList>
    </citation>
    <scope>IDENTIFICATION</scope>
    <source>
        <strain evidence="2">CM1001059</strain>
    </source>
</reference>
<dbReference type="EnsemblMetazoa" id="AMEC011815-RA">
    <property type="protein sequence ID" value="AMEC011815-PA"/>
    <property type="gene ID" value="AMEC011815"/>
</dbReference>
<dbReference type="Proteomes" id="UP000075902">
    <property type="component" value="Unassembled WGS sequence"/>
</dbReference>